<dbReference type="InterPro" id="IPR029035">
    <property type="entry name" value="DHS-like_NAD/FAD-binding_dom"/>
</dbReference>
<dbReference type="Pfam" id="PF02776">
    <property type="entry name" value="TPP_enzyme_N"/>
    <property type="match status" value="1"/>
</dbReference>
<dbReference type="Gene3D" id="3.40.50.970">
    <property type="match status" value="2"/>
</dbReference>
<evidence type="ECO:0000313" key="7">
    <source>
        <dbReference type="EMBL" id="QHT95910.1"/>
    </source>
</evidence>
<dbReference type="InterPro" id="IPR011766">
    <property type="entry name" value="TPP_enzyme_TPP-bd"/>
</dbReference>
<evidence type="ECO:0000256" key="1">
    <source>
        <dbReference type="ARBA" id="ARBA00007812"/>
    </source>
</evidence>
<reference evidence="7" key="1">
    <citation type="journal article" date="2020" name="Nature">
        <title>Giant virus diversity and host interactions through global metagenomics.</title>
        <authorList>
            <person name="Schulz F."/>
            <person name="Roux S."/>
            <person name="Paez-Espino D."/>
            <person name="Jungbluth S."/>
            <person name="Walsh D.A."/>
            <person name="Denef V.J."/>
            <person name="McMahon K.D."/>
            <person name="Konstantinidis K.T."/>
            <person name="Eloe-Fadrosh E.A."/>
            <person name="Kyrpides N.C."/>
            <person name="Woyke T."/>
        </authorList>
    </citation>
    <scope>NUCLEOTIDE SEQUENCE</scope>
    <source>
        <strain evidence="7">GVMAG-M-3300024301-20</strain>
    </source>
</reference>
<name>A0A6C0ITL3_9ZZZZ</name>
<feature type="domain" description="Thiamine pyrophosphate enzyme central" evidence="4">
    <location>
        <begin position="315"/>
        <end position="441"/>
    </location>
</feature>
<dbReference type="PANTHER" id="PTHR18968">
    <property type="entry name" value="THIAMINE PYROPHOSPHATE ENZYMES"/>
    <property type="match status" value="1"/>
</dbReference>
<dbReference type="GO" id="GO:0005948">
    <property type="term" value="C:acetolactate synthase complex"/>
    <property type="evidence" value="ECO:0007669"/>
    <property type="project" value="TreeGrafter"/>
</dbReference>
<dbReference type="Pfam" id="PF02775">
    <property type="entry name" value="TPP_enzyme_C"/>
    <property type="match status" value="1"/>
</dbReference>
<dbReference type="EMBL" id="MN740247">
    <property type="protein sequence ID" value="QHT95910.1"/>
    <property type="molecule type" value="Genomic_DNA"/>
</dbReference>
<dbReference type="AlphaFoldDB" id="A0A6C0ITL3"/>
<dbReference type="InterPro" id="IPR029061">
    <property type="entry name" value="THDP-binding"/>
</dbReference>
<evidence type="ECO:0000259" key="6">
    <source>
        <dbReference type="Pfam" id="PF02776"/>
    </source>
</evidence>
<dbReference type="InterPro" id="IPR012001">
    <property type="entry name" value="Thiamin_PyroP_enz_TPP-bd_dom"/>
</dbReference>
<feature type="domain" description="Thiamine pyrophosphate enzyme TPP-binding" evidence="5">
    <location>
        <begin position="514"/>
        <end position="617"/>
    </location>
</feature>
<dbReference type="Gene3D" id="3.40.50.1220">
    <property type="entry name" value="TPP-binding domain"/>
    <property type="match status" value="1"/>
</dbReference>
<feature type="domain" description="Thiamine pyrophosphate enzyme N-terminal TPP-binding" evidence="6">
    <location>
        <begin position="74"/>
        <end position="177"/>
    </location>
</feature>
<dbReference type="CDD" id="cd07035">
    <property type="entry name" value="TPP_PYR_POX_like"/>
    <property type="match status" value="1"/>
</dbReference>
<accession>A0A6C0ITL3</accession>
<keyword evidence="2 3" id="KW-0786">Thiamine pyrophosphate</keyword>
<dbReference type="SUPFAM" id="SSF52518">
    <property type="entry name" value="Thiamin diphosphate-binding fold (THDP-binding)"/>
    <property type="match status" value="2"/>
</dbReference>
<dbReference type="GO" id="GO:0009099">
    <property type="term" value="P:L-valine biosynthetic process"/>
    <property type="evidence" value="ECO:0007669"/>
    <property type="project" value="TreeGrafter"/>
</dbReference>
<evidence type="ECO:0000256" key="2">
    <source>
        <dbReference type="ARBA" id="ARBA00023052"/>
    </source>
</evidence>
<proteinExistence type="inferred from homology"/>
<dbReference type="PANTHER" id="PTHR18968:SF13">
    <property type="entry name" value="ACETOLACTATE SYNTHASE CATALYTIC SUBUNIT, MITOCHONDRIAL"/>
    <property type="match status" value="1"/>
</dbReference>
<dbReference type="GO" id="GO:0030976">
    <property type="term" value="F:thiamine pyrophosphate binding"/>
    <property type="evidence" value="ECO:0007669"/>
    <property type="project" value="InterPro"/>
</dbReference>
<dbReference type="GO" id="GO:0050660">
    <property type="term" value="F:flavin adenine dinucleotide binding"/>
    <property type="evidence" value="ECO:0007669"/>
    <property type="project" value="TreeGrafter"/>
</dbReference>
<dbReference type="InterPro" id="IPR045229">
    <property type="entry name" value="TPP_enz"/>
</dbReference>
<dbReference type="SUPFAM" id="SSF52467">
    <property type="entry name" value="DHS-like NAD/FAD-binding domain"/>
    <property type="match status" value="1"/>
</dbReference>
<dbReference type="GO" id="GO:0003984">
    <property type="term" value="F:acetolactate synthase activity"/>
    <property type="evidence" value="ECO:0007669"/>
    <property type="project" value="TreeGrafter"/>
</dbReference>
<dbReference type="CDD" id="cd00568">
    <property type="entry name" value="TPP_enzymes"/>
    <property type="match status" value="1"/>
</dbReference>
<protein>
    <recommendedName>
        <fullName evidence="8">Thiamine pyrophosphate enzyme TPP-binding domain-containing protein</fullName>
    </recommendedName>
</protein>
<dbReference type="GO" id="GO:0000287">
    <property type="term" value="F:magnesium ion binding"/>
    <property type="evidence" value="ECO:0007669"/>
    <property type="project" value="InterPro"/>
</dbReference>
<evidence type="ECO:0000259" key="5">
    <source>
        <dbReference type="Pfam" id="PF02775"/>
    </source>
</evidence>
<dbReference type="InterPro" id="IPR012000">
    <property type="entry name" value="Thiamin_PyroP_enz_cen_dom"/>
</dbReference>
<dbReference type="GO" id="GO:0009097">
    <property type="term" value="P:isoleucine biosynthetic process"/>
    <property type="evidence" value="ECO:0007669"/>
    <property type="project" value="TreeGrafter"/>
</dbReference>
<comment type="similarity">
    <text evidence="1 3">Belongs to the TPP enzyme family.</text>
</comment>
<sequence length="709" mass="79952">MNNSQNYLFRNVQQTLNIKKANNIMDRIKTINVNKALINATTTQKPKCGDCNVRCYAKYKDMKYNIETLFPYFLVKLLKEIGVMSWTGLPGSNQLNHYFAVNQLGMPFNVCRNEANGGFIALGASRYSGVAGNKRQLIGLFLDQGPGISQAVNPCVSATLDGIPLLCVSSYDINSQNRNRVIQDVDPSLVLGNVSKSFYMITQSDIDDGSVIQKLYNAIQSGFSYPRGTINIVYGYNTLRADGTNYMSNFDQYATTFRNMFVSEYGLKLTNEVQVSVPFTNLFTPQWIQDRANFNTNNADKIISTLNYNTFFTSVLNSSLKPLMIIGVGAHDCIDKLIDFCKKTQVPYLCTLGMAEFSNSNDDYCAIRMGHTATWTGNNMANTADCIIAVGCTYNNYTFLNFTSPFQPNTTVVGINPYPELVDATQLINYYIVDKIENVLNNVDYTTLQPNQPRTAWFQYLKDLKVQEKQNNKMLYNPKVTSPLYPGNIYPILQRQLDNFIAKNPLSSVSFFVDSGTAQPFSASLFTFNNKRYHFLTSHKLASIGNGLGNAIGMAKFYPNDIIILIAGDTSSLFSCSDIISIQEFGIKNLIIIVYENYGMGLIDEESHIGFNKMLEYANGYRYYPNWESMFRGMLLKTNVAKTTREFNYHFTIGMNNILKESFCIVAMLPNYAPFSPVIQMGNKLTDMVYEKIGEEDAKIDKCRLKHLT</sequence>
<evidence type="ECO:0000256" key="3">
    <source>
        <dbReference type="RuleBase" id="RU362132"/>
    </source>
</evidence>
<dbReference type="Pfam" id="PF00205">
    <property type="entry name" value="TPP_enzyme_M"/>
    <property type="match status" value="1"/>
</dbReference>
<organism evidence="7">
    <name type="scientific">viral metagenome</name>
    <dbReference type="NCBI Taxonomy" id="1070528"/>
    <lineage>
        <taxon>unclassified sequences</taxon>
        <taxon>metagenomes</taxon>
        <taxon>organismal metagenomes</taxon>
    </lineage>
</organism>
<evidence type="ECO:0000259" key="4">
    <source>
        <dbReference type="Pfam" id="PF00205"/>
    </source>
</evidence>
<evidence type="ECO:0008006" key="8">
    <source>
        <dbReference type="Google" id="ProtNLM"/>
    </source>
</evidence>